<keyword evidence="3" id="KW-1185">Reference proteome</keyword>
<dbReference type="Pfam" id="PF01522">
    <property type="entry name" value="Polysacc_deac_1"/>
    <property type="match status" value="1"/>
</dbReference>
<dbReference type="GO" id="GO:0005975">
    <property type="term" value="P:carbohydrate metabolic process"/>
    <property type="evidence" value="ECO:0007669"/>
    <property type="project" value="InterPro"/>
</dbReference>
<evidence type="ECO:0000259" key="1">
    <source>
        <dbReference type="PROSITE" id="PS51677"/>
    </source>
</evidence>
<dbReference type="SUPFAM" id="SSF88713">
    <property type="entry name" value="Glycoside hydrolase/deacetylase"/>
    <property type="match status" value="1"/>
</dbReference>
<sequence>MPETRLAIKVDVDTDRGTRIGVPRLLDILDEFGVKATFLFSLGPDNTGRAIRRIFRPGFFGKVARTNVVAIYGLRTLLNGVLWPGPHVGRRNQDVMRAARDRGHEVGIHCYDHIRWQDGLARMSRAEVHEEFDKARREFERVFGAPAQTAGAAGWQANAVSLAAYDEANLLYASDARGTHAFFPRAGGTVFKTLQIPTTLPTLDELLGRPDYPEERLVKQYLSWLRPGQLNVLTAHAEIEGMLKADLFRSLLAQSQNQNVSFVRLDDLARACLRQREGVPVCELIQGEVDGRSGMLAVQKAA</sequence>
<feature type="domain" description="NodB homology" evidence="1">
    <location>
        <begin position="4"/>
        <end position="263"/>
    </location>
</feature>
<dbReference type="EMBL" id="AP014879">
    <property type="protein sequence ID" value="BAV32480.1"/>
    <property type="molecule type" value="Genomic_DNA"/>
</dbReference>
<dbReference type="AlphaFoldDB" id="A0A1B4XCI4"/>
<organism evidence="2 3">
    <name type="scientific">Sulfuricaulis limicola</name>
    <dbReference type="NCBI Taxonomy" id="1620215"/>
    <lineage>
        <taxon>Bacteria</taxon>
        <taxon>Pseudomonadati</taxon>
        <taxon>Pseudomonadota</taxon>
        <taxon>Gammaproteobacteria</taxon>
        <taxon>Acidiferrobacterales</taxon>
        <taxon>Acidiferrobacteraceae</taxon>
        <taxon>Sulfuricaulis</taxon>
    </lineage>
</organism>
<accession>A0A1B4XCI4</accession>
<evidence type="ECO:0000313" key="3">
    <source>
        <dbReference type="Proteomes" id="UP000243180"/>
    </source>
</evidence>
<evidence type="ECO:0000313" key="2">
    <source>
        <dbReference type="EMBL" id="BAV32480.1"/>
    </source>
</evidence>
<dbReference type="InterPro" id="IPR011330">
    <property type="entry name" value="Glyco_hydro/deAcase_b/a-brl"/>
</dbReference>
<protein>
    <submittedName>
        <fullName evidence="2">Polysaccharide deacetylase</fullName>
    </submittedName>
</protein>
<dbReference type="FunCoup" id="A0A1B4XCI4">
    <property type="interactions" value="50"/>
</dbReference>
<dbReference type="InParanoid" id="A0A1B4XCI4"/>
<dbReference type="InterPro" id="IPR002509">
    <property type="entry name" value="NODB_dom"/>
</dbReference>
<dbReference type="RefSeq" id="WP_096359157.1">
    <property type="nucleotide sequence ID" value="NZ_AP014879.1"/>
</dbReference>
<name>A0A1B4XCI4_9GAMM</name>
<dbReference type="KEGG" id="slim:SCL_0156"/>
<dbReference type="Gene3D" id="3.20.20.370">
    <property type="entry name" value="Glycoside hydrolase/deacetylase"/>
    <property type="match status" value="1"/>
</dbReference>
<proteinExistence type="predicted"/>
<dbReference type="PROSITE" id="PS51677">
    <property type="entry name" value="NODB"/>
    <property type="match status" value="1"/>
</dbReference>
<dbReference type="OrthoDB" id="5589314at2"/>
<gene>
    <name evidence="2" type="ORF">SCL_0156</name>
</gene>
<dbReference type="Proteomes" id="UP000243180">
    <property type="component" value="Chromosome"/>
</dbReference>
<dbReference type="GO" id="GO:0016810">
    <property type="term" value="F:hydrolase activity, acting on carbon-nitrogen (but not peptide) bonds"/>
    <property type="evidence" value="ECO:0007669"/>
    <property type="project" value="InterPro"/>
</dbReference>
<reference evidence="2 3" key="1">
    <citation type="submission" date="2015-05" db="EMBL/GenBank/DDBJ databases">
        <title>Complete genome sequence of a sulfur-oxidizing gammaproteobacterium strain HA5.</title>
        <authorList>
            <person name="Miura A."/>
            <person name="Kojima H."/>
            <person name="Fukui M."/>
        </authorList>
    </citation>
    <scope>NUCLEOTIDE SEQUENCE [LARGE SCALE GENOMIC DNA]</scope>
    <source>
        <strain evidence="2 3">HA5</strain>
    </source>
</reference>